<dbReference type="RefSeq" id="WP_281817599.1">
    <property type="nucleotide sequence ID" value="NZ_BRLB01000013.1"/>
</dbReference>
<sequence length="432" mass="51077">MDKELRIKKLQEIQADKENIYMTGIRIKYKGDPKIFNAYKIPLDYLIYNKHNGRIGSSVKSFEKQYRELNSEIEIDKKIIEDFLWKSKADRNKITMKSLVENHQQRYGIVTNDGTIIDGNRRASLLNKIYTNRTSWIDKDVDHCQYFIAVILPQGADKKEIIKLETSYQMGEDEKLDYNPIEKYLKCDDLVKAGFSAEDISKMMAEKESKINEWLSIFKLMESYLDNFGYQGIYTRLEKREGQFVDLNNYLTKYKKRTKTGASWGYTDSDVADLEVICFDYIRSQYEGKDFRNIAKTGNNENASIFCNETIWKPFSQKHFEEVDNILEKPIQEIREEDPEGDLSRQLKERDELWKNTAHNVLENNLRYYTRKLEDSKESKEPLKLLKKAKDALNYIDTDIDCFYTKEAKELIYEINSITYEFKKKLKSRVSS</sequence>
<keyword evidence="2" id="KW-1185">Reference proteome</keyword>
<reference evidence="1" key="1">
    <citation type="submission" date="2022-06" db="EMBL/GenBank/DDBJ databases">
        <title>Vallitalea longa sp. nov., an anaerobic bacterium isolated from marine sediment.</title>
        <authorList>
            <person name="Hirano S."/>
            <person name="Terahara T."/>
            <person name="Mori K."/>
            <person name="Hamada M."/>
            <person name="Matsumoto R."/>
            <person name="Kobayashi T."/>
        </authorList>
    </citation>
    <scope>NUCLEOTIDE SEQUENCE</scope>
    <source>
        <strain evidence="1">SH18-1</strain>
    </source>
</reference>
<comment type="caution">
    <text evidence="1">The sequence shown here is derived from an EMBL/GenBank/DDBJ whole genome shotgun (WGS) entry which is preliminary data.</text>
</comment>
<gene>
    <name evidence="1" type="ORF">SH1V18_34670</name>
</gene>
<organism evidence="1 2">
    <name type="scientific">Vallitalea longa</name>
    <dbReference type="NCBI Taxonomy" id="2936439"/>
    <lineage>
        <taxon>Bacteria</taxon>
        <taxon>Bacillati</taxon>
        <taxon>Bacillota</taxon>
        <taxon>Clostridia</taxon>
        <taxon>Lachnospirales</taxon>
        <taxon>Vallitaleaceae</taxon>
        <taxon>Vallitalea</taxon>
    </lineage>
</organism>
<evidence type="ECO:0000313" key="2">
    <source>
        <dbReference type="Proteomes" id="UP001144256"/>
    </source>
</evidence>
<dbReference type="AlphaFoldDB" id="A0A9W5YCK1"/>
<proteinExistence type="predicted"/>
<dbReference type="Proteomes" id="UP001144256">
    <property type="component" value="Unassembled WGS sequence"/>
</dbReference>
<accession>A0A9W5YCK1</accession>
<name>A0A9W5YCK1_9FIRM</name>
<dbReference type="EMBL" id="BRLB01000013">
    <property type="protein sequence ID" value="GKX30987.1"/>
    <property type="molecule type" value="Genomic_DNA"/>
</dbReference>
<protein>
    <submittedName>
        <fullName evidence="1">Uncharacterized protein</fullName>
    </submittedName>
</protein>
<evidence type="ECO:0000313" key="1">
    <source>
        <dbReference type="EMBL" id="GKX30987.1"/>
    </source>
</evidence>